<keyword evidence="1" id="KW-0472">Membrane</keyword>
<protein>
    <recommendedName>
        <fullName evidence="4">Major facilitator superfamily (MFS) profile domain-containing protein</fullName>
    </recommendedName>
</protein>
<sequence>MKSTPVAEDANDFEVEEGAFEECVHGEDEAEARQTALERRRLGLLDKIHPTAGMAMQTISLEASVAEPRYGFTFWAIFAGLALTAMVSALDGSIVSTALPTIVRDLQAGDNYVWIINAYFLTR</sequence>
<feature type="transmembrane region" description="Helical" evidence="1">
    <location>
        <begin position="70"/>
        <end position="90"/>
    </location>
</feature>
<dbReference type="InterPro" id="IPR036259">
    <property type="entry name" value="MFS_trans_sf"/>
</dbReference>
<evidence type="ECO:0000313" key="2">
    <source>
        <dbReference type="EMBL" id="KAH0566233.1"/>
    </source>
</evidence>
<keyword evidence="1" id="KW-0812">Transmembrane</keyword>
<gene>
    <name evidence="2" type="ORF">GP486_000380</name>
</gene>
<dbReference type="AlphaFoldDB" id="A0A9P8RTM4"/>
<dbReference type="Proteomes" id="UP000750711">
    <property type="component" value="Unassembled WGS sequence"/>
</dbReference>
<proteinExistence type="predicted"/>
<evidence type="ECO:0000313" key="3">
    <source>
        <dbReference type="Proteomes" id="UP000750711"/>
    </source>
</evidence>
<evidence type="ECO:0008006" key="4">
    <source>
        <dbReference type="Google" id="ProtNLM"/>
    </source>
</evidence>
<reference evidence="2" key="1">
    <citation type="submission" date="2021-03" db="EMBL/GenBank/DDBJ databases">
        <title>Comparative genomics and phylogenomic investigation of the class Geoglossomycetes provide insights into ecological specialization and systematics.</title>
        <authorList>
            <person name="Melie T."/>
            <person name="Pirro S."/>
            <person name="Miller A.N."/>
            <person name="Quandt A."/>
        </authorList>
    </citation>
    <scope>NUCLEOTIDE SEQUENCE</scope>
    <source>
        <strain evidence="2">CAQ_001_2017</strain>
    </source>
</reference>
<evidence type="ECO:0000256" key="1">
    <source>
        <dbReference type="SAM" id="Phobius"/>
    </source>
</evidence>
<keyword evidence="3" id="KW-1185">Reference proteome</keyword>
<dbReference type="EMBL" id="JAGHQM010000023">
    <property type="protein sequence ID" value="KAH0566233.1"/>
    <property type="molecule type" value="Genomic_DNA"/>
</dbReference>
<dbReference type="SUPFAM" id="SSF103473">
    <property type="entry name" value="MFS general substrate transporter"/>
    <property type="match status" value="1"/>
</dbReference>
<name>A0A9P8RTM4_9PEZI</name>
<comment type="caution">
    <text evidence="2">The sequence shown here is derived from an EMBL/GenBank/DDBJ whole genome shotgun (WGS) entry which is preliminary data.</text>
</comment>
<keyword evidence="1" id="KW-1133">Transmembrane helix</keyword>
<accession>A0A9P8RTM4</accession>
<organism evidence="2 3">
    <name type="scientific">Trichoglossum hirsutum</name>
    <dbReference type="NCBI Taxonomy" id="265104"/>
    <lineage>
        <taxon>Eukaryota</taxon>
        <taxon>Fungi</taxon>
        <taxon>Dikarya</taxon>
        <taxon>Ascomycota</taxon>
        <taxon>Pezizomycotina</taxon>
        <taxon>Geoglossomycetes</taxon>
        <taxon>Geoglossales</taxon>
        <taxon>Geoglossaceae</taxon>
        <taxon>Trichoglossum</taxon>
    </lineage>
</organism>